<evidence type="ECO:0000256" key="2">
    <source>
        <dbReference type="ARBA" id="ARBA00022448"/>
    </source>
</evidence>
<dbReference type="InterPro" id="IPR035906">
    <property type="entry name" value="MetI-like_sf"/>
</dbReference>
<feature type="transmembrane region" description="Helical" evidence="8">
    <location>
        <begin position="186"/>
        <end position="208"/>
    </location>
</feature>
<comment type="subcellular location">
    <subcellularLocation>
        <location evidence="1">Cell inner membrane</location>
        <topology evidence="1">Multi-pass membrane protein</topology>
    </subcellularLocation>
    <subcellularLocation>
        <location evidence="8">Cell membrane</location>
        <topology evidence="8">Multi-pass membrane protein</topology>
    </subcellularLocation>
</comment>
<feature type="transmembrane region" description="Helical" evidence="8">
    <location>
        <begin position="242"/>
        <end position="263"/>
    </location>
</feature>
<keyword evidence="6 8" id="KW-1133">Transmembrane helix</keyword>
<accession>A0A1T5MA40</accession>
<feature type="transmembrane region" description="Helical" evidence="8">
    <location>
        <begin position="412"/>
        <end position="436"/>
    </location>
</feature>
<feature type="transmembrane region" description="Helical" evidence="8">
    <location>
        <begin position="515"/>
        <end position="538"/>
    </location>
</feature>
<keyword evidence="2 8" id="KW-0813">Transport</keyword>
<dbReference type="CDD" id="cd06261">
    <property type="entry name" value="TM_PBP2"/>
    <property type="match status" value="2"/>
</dbReference>
<keyword evidence="5 8" id="KW-0812">Transmembrane</keyword>
<feature type="transmembrane region" description="Helical" evidence="8">
    <location>
        <begin position="55"/>
        <end position="83"/>
    </location>
</feature>
<dbReference type="STRING" id="36842.SAMN02194393_04265"/>
<keyword evidence="4" id="KW-0997">Cell inner membrane</keyword>
<feature type="transmembrane region" description="Helical" evidence="8">
    <location>
        <begin position="90"/>
        <end position="110"/>
    </location>
</feature>
<sequence length="546" mass="61969">MKKRDIKHNINIWSILSFIFICLIILPNVNILINLLNKPNENWTHIKTYLLKDYIINSMILVVFTGVFTTIIGIGLSWIILAYNFPARKFFKWALILPLAIPPYIAAYTYNGILDYTGVVQTTLRNYFNISVNQKYLDIMSIQGSIFIFTMFLFPYVYIITKSFLEKQSAALVENARLLGRNQLEIFIHVVLPISRVPIIGGVSLVILEVLNDYGVVKYFGIPTFSTAIFKTWFGMGDIDSAIRLSAILLFIVFAILMAEKILRGRKKFSFTNTKFRPIQRQRLNGGKGALAFMFCFTVFSLGFLIPTLQLAHWSVMTYEKILDIQFWSFTFSSLSIAIISAGLITIIGTIIANYCRLNDGFISKIYTKTTTVGYSIPGAVIAIAVIVFFIALDKKLFWIYRLLDENSGKLILSTSIVMLIFAYVIRFLAIGFNSIEAGFEKVGKKFSEASRTLGMSMTETFLKVDFKMVKPGILSGFLLVFVDILKELPLTLILRPFNFNTLATKSFEYANDEMIHEASVSSLIIIIISIISIYIFYKASEKEAN</sequence>
<comment type="similarity">
    <text evidence="8">Belongs to the binding-protein-dependent transport system permease family.</text>
</comment>
<feature type="transmembrane region" description="Helical" evidence="8">
    <location>
        <begin position="284"/>
        <end position="307"/>
    </location>
</feature>
<name>A0A1T5MA40_9FIRM</name>
<feature type="domain" description="ABC transmembrane type-1" evidence="9">
    <location>
        <begin position="55"/>
        <end position="258"/>
    </location>
</feature>
<dbReference type="GO" id="GO:0055085">
    <property type="term" value="P:transmembrane transport"/>
    <property type="evidence" value="ECO:0007669"/>
    <property type="project" value="InterPro"/>
</dbReference>
<evidence type="ECO:0000313" key="11">
    <source>
        <dbReference type="Proteomes" id="UP000190285"/>
    </source>
</evidence>
<evidence type="ECO:0000313" key="10">
    <source>
        <dbReference type="EMBL" id="SKC84864.1"/>
    </source>
</evidence>
<dbReference type="Gene3D" id="1.10.3720.10">
    <property type="entry name" value="MetI-like"/>
    <property type="match status" value="2"/>
</dbReference>
<dbReference type="PANTHER" id="PTHR43357:SF3">
    <property type="entry name" value="FE(3+)-TRANSPORT SYSTEM PERMEASE PROTEIN FBPB 2"/>
    <property type="match status" value="1"/>
</dbReference>
<dbReference type="PROSITE" id="PS50928">
    <property type="entry name" value="ABC_TM1"/>
    <property type="match status" value="2"/>
</dbReference>
<evidence type="ECO:0000259" key="9">
    <source>
        <dbReference type="PROSITE" id="PS50928"/>
    </source>
</evidence>
<keyword evidence="11" id="KW-1185">Reference proteome</keyword>
<feature type="transmembrane region" description="Helical" evidence="8">
    <location>
        <begin position="373"/>
        <end position="392"/>
    </location>
</feature>
<feature type="transmembrane region" description="Helical" evidence="8">
    <location>
        <begin position="327"/>
        <end position="352"/>
    </location>
</feature>
<feature type="transmembrane region" description="Helical" evidence="8">
    <location>
        <begin position="474"/>
        <end position="495"/>
    </location>
</feature>
<evidence type="ECO:0000256" key="8">
    <source>
        <dbReference type="RuleBase" id="RU363032"/>
    </source>
</evidence>
<dbReference type="GO" id="GO:0005886">
    <property type="term" value="C:plasma membrane"/>
    <property type="evidence" value="ECO:0007669"/>
    <property type="project" value="UniProtKB-SubCell"/>
</dbReference>
<dbReference type="SUPFAM" id="SSF161098">
    <property type="entry name" value="MetI-like"/>
    <property type="match status" value="2"/>
</dbReference>
<reference evidence="10 11" key="1">
    <citation type="submission" date="2017-02" db="EMBL/GenBank/DDBJ databases">
        <authorList>
            <person name="Peterson S.W."/>
        </authorList>
    </citation>
    <scope>NUCLEOTIDE SEQUENCE [LARGE SCALE GENOMIC DNA]</scope>
    <source>
        <strain evidence="10 11">M1</strain>
    </source>
</reference>
<evidence type="ECO:0000256" key="6">
    <source>
        <dbReference type="ARBA" id="ARBA00022989"/>
    </source>
</evidence>
<evidence type="ECO:0000256" key="4">
    <source>
        <dbReference type="ARBA" id="ARBA00022519"/>
    </source>
</evidence>
<evidence type="ECO:0000256" key="7">
    <source>
        <dbReference type="ARBA" id="ARBA00023136"/>
    </source>
</evidence>
<dbReference type="OrthoDB" id="9776648at2"/>
<gene>
    <name evidence="10" type="ORF">SAMN02194393_04265</name>
</gene>
<feature type="domain" description="ABC transmembrane type-1" evidence="9">
    <location>
        <begin position="331"/>
        <end position="537"/>
    </location>
</feature>
<feature type="transmembrane region" description="Helical" evidence="8">
    <location>
        <begin position="146"/>
        <end position="165"/>
    </location>
</feature>
<protein>
    <submittedName>
        <fullName evidence="10">Iron(III) transport system permease protein</fullName>
    </submittedName>
</protein>
<keyword evidence="3" id="KW-1003">Cell membrane</keyword>
<keyword evidence="7 8" id="KW-0472">Membrane</keyword>
<evidence type="ECO:0000256" key="1">
    <source>
        <dbReference type="ARBA" id="ARBA00004429"/>
    </source>
</evidence>
<proteinExistence type="inferred from homology"/>
<dbReference type="AlphaFoldDB" id="A0A1T5MA40"/>
<dbReference type="EMBL" id="FUZT01000012">
    <property type="protein sequence ID" value="SKC84864.1"/>
    <property type="molecule type" value="Genomic_DNA"/>
</dbReference>
<dbReference type="Pfam" id="PF00528">
    <property type="entry name" value="BPD_transp_1"/>
    <property type="match status" value="2"/>
</dbReference>
<feature type="transmembrane region" description="Helical" evidence="8">
    <location>
        <begin position="12"/>
        <end position="35"/>
    </location>
</feature>
<dbReference type="RefSeq" id="WP_079494569.1">
    <property type="nucleotide sequence ID" value="NZ_FUZT01000012.1"/>
</dbReference>
<organism evidence="10 11">
    <name type="scientific">Maledivibacter halophilus</name>
    <dbReference type="NCBI Taxonomy" id="36842"/>
    <lineage>
        <taxon>Bacteria</taxon>
        <taxon>Bacillati</taxon>
        <taxon>Bacillota</taxon>
        <taxon>Clostridia</taxon>
        <taxon>Peptostreptococcales</taxon>
        <taxon>Caminicellaceae</taxon>
        <taxon>Maledivibacter</taxon>
    </lineage>
</organism>
<evidence type="ECO:0000256" key="5">
    <source>
        <dbReference type="ARBA" id="ARBA00022692"/>
    </source>
</evidence>
<dbReference type="InterPro" id="IPR000515">
    <property type="entry name" value="MetI-like"/>
</dbReference>
<evidence type="ECO:0000256" key="3">
    <source>
        <dbReference type="ARBA" id="ARBA00022475"/>
    </source>
</evidence>
<dbReference type="PANTHER" id="PTHR43357">
    <property type="entry name" value="INNER MEMBRANE ABC TRANSPORTER PERMEASE PROTEIN YDCV"/>
    <property type="match status" value="1"/>
</dbReference>
<dbReference type="Proteomes" id="UP000190285">
    <property type="component" value="Unassembled WGS sequence"/>
</dbReference>